<proteinExistence type="predicted"/>
<dbReference type="AlphaFoldDB" id="A0A8F0FCH0"/>
<geneLocation type="mitochondrion" evidence="2"/>
<reference evidence="2" key="1">
    <citation type="journal article" date="2021" name="Genome Biol. Evol.">
        <title>Genomic rearrangements and sequence evolution across brown algal organelles.</title>
        <authorList>
            <person name="Starko S."/>
            <person name="Bringloe T.T."/>
            <person name="Gomez M.S."/>
            <person name="Darby H."/>
            <person name="Graham S.W."/>
            <person name="Martone P.T."/>
        </authorList>
    </citation>
    <scope>NUCLEOTIDE SEQUENCE</scope>
</reference>
<keyword evidence="1" id="KW-0812">Transmembrane</keyword>
<gene>
    <name evidence="2" type="primary">orf293</name>
</gene>
<protein>
    <submittedName>
        <fullName evidence="2">Uncharacterized protein</fullName>
    </submittedName>
</protein>
<feature type="transmembrane region" description="Helical" evidence="1">
    <location>
        <begin position="12"/>
        <end position="38"/>
    </location>
</feature>
<sequence length="293" mass="31154">MYVEDLTVATKLVFKTFFLITITLISVYTIATGLTIILDLVGTLESKIETFQKSPLNILFDKRSAPSAPQSQIDKNVIEALEVLIKSQTEVLQQNAILNLELQKHAHELHVLQSQFLESKKQPGPTNLQAVLTTISGVAMVTKAAYAVIPGWISAIPLVKYTLMFLSFGGLGESAFASKEAVAAVAAASAEVATATSEAVSQIANTAEAGTQMVVSQTQVLDAARVLIDASLESCYATLENMPVPESMLPTPGGNTTQGPLAITQGAAPAITPSPQVHTHRTIDVSSLIPRRT</sequence>
<evidence type="ECO:0000256" key="1">
    <source>
        <dbReference type="SAM" id="Phobius"/>
    </source>
</evidence>
<dbReference type="EMBL" id="MZ156050">
    <property type="protein sequence ID" value="QWK44436.1"/>
    <property type="molecule type" value="Genomic_DNA"/>
</dbReference>
<organism evidence="2">
    <name type="scientific">Chorda asiatica</name>
    <dbReference type="NCBI Taxonomy" id="1281577"/>
    <lineage>
        <taxon>Eukaryota</taxon>
        <taxon>Sar</taxon>
        <taxon>Stramenopiles</taxon>
        <taxon>Ochrophyta</taxon>
        <taxon>PX clade</taxon>
        <taxon>Phaeophyceae</taxon>
        <taxon>Laminariales</taxon>
        <taxon>Chordaceae</taxon>
        <taxon>Chorda</taxon>
    </lineage>
</organism>
<name>A0A8F0FCH0_9PHAE</name>
<accession>A0A8F0FCH0</accession>
<evidence type="ECO:0000313" key="2">
    <source>
        <dbReference type="EMBL" id="QWK44436.1"/>
    </source>
</evidence>
<keyword evidence="1" id="KW-1133">Transmembrane helix</keyword>
<keyword evidence="2" id="KW-0496">Mitochondrion</keyword>
<keyword evidence="1" id="KW-0472">Membrane</keyword>